<dbReference type="PANTHER" id="PTHR32282:SF27">
    <property type="entry name" value="PENICILLIN-BINDING PROTEIN 1A"/>
    <property type="match status" value="1"/>
</dbReference>
<comment type="catalytic activity">
    <reaction evidence="24">
        <text>Preferential cleavage: (Ac)2-L-Lys-D-Ala-|-D-Ala. Also transpeptidation of peptidyl-alanyl moieties that are N-acyl substituents of D-alanine.</text>
        <dbReference type="EC" id="3.4.16.4"/>
    </reaction>
</comment>
<evidence type="ECO:0000256" key="13">
    <source>
        <dbReference type="ARBA" id="ARBA00022679"/>
    </source>
</evidence>
<evidence type="ECO:0000259" key="32">
    <source>
        <dbReference type="Pfam" id="PF17092"/>
    </source>
</evidence>
<dbReference type="Pfam" id="PF17092">
    <property type="entry name" value="PCB_OB"/>
    <property type="match status" value="1"/>
</dbReference>
<comment type="function">
    <text evidence="1">Cell wall formation. Synthesis of cross-linked peptidoglycan from the lipid intermediates. The enzyme has a penicillin-insensitive transglycosylase N-terminal domain (formation of linear glycan strands) and a penicillin-sensitive transpeptidase C-terminal domain (cross-linking of the peptide subunits).</text>
</comment>
<keyword evidence="14 29" id="KW-0812">Transmembrane</keyword>
<evidence type="ECO:0000259" key="30">
    <source>
        <dbReference type="Pfam" id="PF00905"/>
    </source>
</evidence>
<name>A0A2P1PV27_9GAMM</name>
<evidence type="ECO:0000256" key="21">
    <source>
        <dbReference type="ARBA" id="ARBA00023251"/>
    </source>
</evidence>
<keyword evidence="15" id="KW-0378">Hydrolase</keyword>
<keyword evidence="23" id="KW-0961">Cell wall biogenesis/degradation</keyword>
<dbReference type="EC" id="3.4.16.4" evidence="6"/>
<keyword evidence="10" id="KW-0121">Carboxypeptidase</keyword>
<dbReference type="EMBL" id="CP027860">
    <property type="protein sequence ID" value="AVP98715.1"/>
    <property type="molecule type" value="Genomic_DNA"/>
</dbReference>
<evidence type="ECO:0000256" key="6">
    <source>
        <dbReference type="ARBA" id="ARBA00012448"/>
    </source>
</evidence>
<keyword evidence="9" id="KW-0997">Cell inner membrane</keyword>
<dbReference type="Gene3D" id="1.10.3810.10">
    <property type="entry name" value="Biosynthetic peptidoglycan transglycosylase-like"/>
    <property type="match status" value="1"/>
</dbReference>
<dbReference type="GO" id="GO:0008955">
    <property type="term" value="F:peptidoglycan glycosyltransferase activity"/>
    <property type="evidence" value="ECO:0007669"/>
    <property type="project" value="UniProtKB-EC"/>
</dbReference>
<dbReference type="GO" id="GO:0005886">
    <property type="term" value="C:plasma membrane"/>
    <property type="evidence" value="ECO:0007669"/>
    <property type="project" value="UniProtKB-SubCell"/>
</dbReference>
<dbReference type="InterPro" id="IPR036950">
    <property type="entry name" value="PBP_transglycosylase"/>
</dbReference>
<feature type="compositionally biased region" description="Low complexity" evidence="28">
    <location>
        <begin position="647"/>
        <end position="667"/>
    </location>
</feature>
<keyword evidence="34" id="KW-1185">Reference proteome</keyword>
<accession>A0A2P1PV27</accession>
<evidence type="ECO:0000256" key="25">
    <source>
        <dbReference type="ARBA" id="ARBA00044770"/>
    </source>
</evidence>
<feature type="transmembrane region" description="Helical" evidence="29">
    <location>
        <begin position="12"/>
        <end position="33"/>
    </location>
</feature>
<dbReference type="InterPro" id="IPR001460">
    <property type="entry name" value="PCN-bd_Tpept"/>
</dbReference>
<dbReference type="Pfam" id="PF00905">
    <property type="entry name" value="Transpeptidase"/>
    <property type="match status" value="1"/>
</dbReference>
<dbReference type="InterPro" id="IPR012338">
    <property type="entry name" value="Beta-lactam/transpept-like"/>
</dbReference>
<evidence type="ECO:0000256" key="17">
    <source>
        <dbReference type="ARBA" id="ARBA00022968"/>
    </source>
</evidence>
<dbReference type="GO" id="GO:0008360">
    <property type="term" value="P:regulation of cell shape"/>
    <property type="evidence" value="ECO:0007669"/>
    <property type="project" value="UniProtKB-KW"/>
</dbReference>
<comment type="similarity">
    <text evidence="4">In the C-terminal section; belongs to the transpeptidase family.</text>
</comment>
<evidence type="ECO:0000256" key="2">
    <source>
        <dbReference type="ARBA" id="ARBA00004249"/>
    </source>
</evidence>
<keyword evidence="18" id="KW-0573">Peptidoglycan synthesis</keyword>
<dbReference type="InterPro" id="IPR031376">
    <property type="entry name" value="PCB_OB"/>
</dbReference>
<dbReference type="EC" id="2.4.99.28" evidence="25"/>
<comment type="similarity">
    <text evidence="5">In the N-terminal section; belongs to the glycosyltransferase 51 family.</text>
</comment>
<evidence type="ECO:0000256" key="3">
    <source>
        <dbReference type="ARBA" id="ARBA00004752"/>
    </source>
</evidence>
<evidence type="ECO:0000256" key="8">
    <source>
        <dbReference type="ARBA" id="ARBA00022475"/>
    </source>
</evidence>
<comment type="subcellular location">
    <subcellularLocation>
        <location evidence="2">Cell inner membrane</location>
        <topology evidence="2">Single-pass type II membrane protein</topology>
    </subcellularLocation>
</comment>
<dbReference type="KEGG" id="xba:C7S18_16640"/>
<evidence type="ECO:0000256" key="26">
    <source>
        <dbReference type="ARBA" id="ARBA00049902"/>
    </source>
</evidence>
<proteinExistence type="inferred from homology"/>
<dbReference type="GO" id="GO:0030288">
    <property type="term" value="C:outer membrane-bounded periplasmic space"/>
    <property type="evidence" value="ECO:0007669"/>
    <property type="project" value="TreeGrafter"/>
</dbReference>
<reference evidence="33 34" key="2">
    <citation type="submission" date="2018-03" db="EMBL/GenBank/DDBJ databases">
        <authorList>
            <person name="Keele B.F."/>
        </authorList>
    </citation>
    <scope>NUCLEOTIDE SEQUENCE [LARGE SCALE GENOMIC DNA]</scope>
    <source>
        <strain evidence="33 34">D13</strain>
    </source>
</reference>
<dbReference type="Proteomes" id="UP000241074">
    <property type="component" value="Chromosome"/>
</dbReference>
<dbReference type="GO" id="GO:0009252">
    <property type="term" value="P:peptidoglycan biosynthetic process"/>
    <property type="evidence" value="ECO:0007669"/>
    <property type="project" value="UniProtKB-UniPathway"/>
</dbReference>
<keyword evidence="11" id="KW-0645">Protease</keyword>
<evidence type="ECO:0000256" key="14">
    <source>
        <dbReference type="ARBA" id="ARBA00022692"/>
    </source>
</evidence>
<feature type="domain" description="Penicillin-binding protein transpeptidase" evidence="30">
    <location>
        <begin position="434"/>
        <end position="609"/>
    </location>
</feature>
<keyword evidence="22" id="KW-0511">Multifunctional enzyme</keyword>
<evidence type="ECO:0000313" key="33">
    <source>
        <dbReference type="EMBL" id="AVP98715.1"/>
    </source>
</evidence>
<evidence type="ECO:0000313" key="34">
    <source>
        <dbReference type="Proteomes" id="UP000241074"/>
    </source>
</evidence>
<evidence type="ECO:0000256" key="22">
    <source>
        <dbReference type="ARBA" id="ARBA00023268"/>
    </source>
</evidence>
<feature type="domain" description="Penicillin-binding protein OB-like" evidence="32">
    <location>
        <begin position="321"/>
        <end position="429"/>
    </location>
</feature>
<evidence type="ECO:0000256" key="20">
    <source>
        <dbReference type="ARBA" id="ARBA00023136"/>
    </source>
</evidence>
<dbReference type="AlphaFoldDB" id="A0A2P1PV27"/>
<evidence type="ECO:0000256" key="23">
    <source>
        <dbReference type="ARBA" id="ARBA00023316"/>
    </source>
</evidence>
<keyword evidence="13" id="KW-0808">Transferase</keyword>
<feature type="domain" description="Glycosyl transferase family 51" evidence="31">
    <location>
        <begin position="59"/>
        <end position="234"/>
    </location>
</feature>
<dbReference type="GO" id="GO:0009002">
    <property type="term" value="F:serine-type D-Ala-D-Ala carboxypeptidase activity"/>
    <property type="evidence" value="ECO:0007669"/>
    <property type="project" value="UniProtKB-EC"/>
</dbReference>
<keyword evidence="20 29" id="KW-0472">Membrane</keyword>
<dbReference type="GO" id="GO:0046677">
    <property type="term" value="P:response to antibiotic"/>
    <property type="evidence" value="ECO:0007669"/>
    <property type="project" value="UniProtKB-KW"/>
</dbReference>
<evidence type="ECO:0000256" key="28">
    <source>
        <dbReference type="SAM" id="MobiDB-lite"/>
    </source>
</evidence>
<comment type="catalytic activity">
    <reaction evidence="26">
        <text>[GlcNAc-(1-&gt;4)-Mur2Ac(oyl-L-Ala-gamma-D-Glu-L-Lys-D-Ala-D-Ala)](n)-di-trans,octa-cis-undecaprenyl diphosphate + beta-D-GlcNAc-(1-&gt;4)-Mur2Ac(oyl-L-Ala-gamma-D-Glu-L-Lys-D-Ala-D-Ala)-di-trans,octa-cis-undecaprenyl diphosphate = [GlcNAc-(1-&gt;4)-Mur2Ac(oyl-L-Ala-gamma-D-Glu-L-Lys-D-Ala-D-Ala)](n+1)-di-trans,octa-cis-undecaprenyl diphosphate + di-trans,octa-cis-undecaprenyl diphosphate + H(+)</text>
        <dbReference type="Rhea" id="RHEA:23708"/>
        <dbReference type="Rhea" id="RHEA-COMP:9602"/>
        <dbReference type="Rhea" id="RHEA-COMP:9603"/>
        <dbReference type="ChEBI" id="CHEBI:15378"/>
        <dbReference type="ChEBI" id="CHEBI:58405"/>
        <dbReference type="ChEBI" id="CHEBI:60033"/>
        <dbReference type="ChEBI" id="CHEBI:78435"/>
        <dbReference type="EC" id="2.4.99.28"/>
    </reaction>
</comment>
<evidence type="ECO:0000256" key="24">
    <source>
        <dbReference type="ARBA" id="ARBA00034000"/>
    </source>
</evidence>
<evidence type="ECO:0000256" key="7">
    <source>
        <dbReference type="ARBA" id="ARBA00018638"/>
    </source>
</evidence>
<protein>
    <recommendedName>
        <fullName evidence="7">Penicillin-binding protein 1A</fullName>
        <ecNumber evidence="25">2.4.99.28</ecNumber>
        <ecNumber evidence="6">3.4.16.4</ecNumber>
    </recommendedName>
</protein>
<evidence type="ECO:0000256" key="16">
    <source>
        <dbReference type="ARBA" id="ARBA00022960"/>
    </source>
</evidence>
<dbReference type="GO" id="GO:0006508">
    <property type="term" value="P:proteolysis"/>
    <property type="evidence" value="ECO:0007669"/>
    <property type="project" value="UniProtKB-KW"/>
</dbReference>
<dbReference type="UniPathway" id="UPA00219"/>
<dbReference type="SUPFAM" id="SSF56601">
    <property type="entry name" value="beta-lactamase/transpeptidase-like"/>
    <property type="match status" value="1"/>
</dbReference>
<keyword evidence="8" id="KW-1003">Cell membrane</keyword>
<evidence type="ECO:0000256" key="5">
    <source>
        <dbReference type="ARBA" id="ARBA00007739"/>
    </source>
</evidence>
<keyword evidence="12" id="KW-0328">Glycosyltransferase</keyword>
<keyword evidence="19 29" id="KW-1133">Transmembrane helix</keyword>
<evidence type="ECO:0000256" key="12">
    <source>
        <dbReference type="ARBA" id="ARBA00022676"/>
    </source>
</evidence>
<dbReference type="SUPFAM" id="SSF53955">
    <property type="entry name" value="Lysozyme-like"/>
    <property type="match status" value="1"/>
</dbReference>
<reference evidence="33 34" key="1">
    <citation type="submission" date="2018-03" db="EMBL/GenBank/DDBJ databases">
        <title>Ahniella affigens gen. nov., sp. nov., a gammaproteobacterium isolated from sandy soil near a stream.</title>
        <authorList>
            <person name="Ko Y."/>
            <person name="Kim J.-H."/>
        </authorList>
    </citation>
    <scope>NUCLEOTIDE SEQUENCE [LARGE SCALE GENOMIC DNA]</scope>
    <source>
        <strain evidence="33 34">D13</strain>
    </source>
</reference>
<dbReference type="InterPro" id="IPR001264">
    <property type="entry name" value="Glyco_trans_51"/>
</dbReference>
<evidence type="ECO:0000256" key="10">
    <source>
        <dbReference type="ARBA" id="ARBA00022645"/>
    </source>
</evidence>
<keyword evidence="16" id="KW-0133">Cell shape</keyword>
<sequence length="841" mass="91436">MSKIRRLLRWLFWLGFAGVLAAVLAVGGAYYVLEPRLPDVSQIKDIPLQVPLKVYTSDGKLLAIIGEARRTPVKIDDVPQVVRAAFIAIEDARFYEHQGIDVMGIGRAVWLLATTDNKRVPGGSTITQQVAKNYFLSNEYSYTRKISEMFLALKLERELTKDEILELYLNKIFFGYRSYGIAAAAEFYYGKTLDQLTPGEAAMLASIPKFPSSGNPLINPDRAMERRNYVLTRMGELGYLQPEDVTAAIAEPDHAHPHEPPLDLDAPYVAEVARVEAIEKLGNEALIGGYRLFTTIHSTEQESANRAVRDQLIAFDRRHGYRGPEAHLEPEQNETDESRRAAMSGLTAIQGLLPAVVTEVDAEQALVWLQDGQQVSLALDAVKWARPFINESAVGRAPGKVSDALKVGDVVRVSLDAEGNWRFEQLPKVQSALVGMDPESGAIRALVGGFSFSRSKFNRALQSTRQPGSSFKPFVYSAAFDKNFTPASIVNDAPLSFADPSSPDGVWRPQNDNEKFNGPMRLREAMVSSRNLVSVRILDAIGIRYARDYVQRFGFPPEALPENLSMALGTASLSPLNMARAYSVFANGGYLIDPFVVQSIVDANGKTVYEATPAVACRACPERQSQEGQGSGNAAADLSAMLGGGPAAAPSPTTTPAPTESVTAVPPASSTIGAPALLLAPRVMDERTVFLIRSVLNDVVKRGTGRAAMVLERPDLSGKTGTTNEHRDAWFSGFTAGAVGTVWMGYDDFKTLGEGEFAAQTALPIWIEYMRTALATVPIDPMTPPEGITPAMISPATGQLMAAGAGGVLEYFKNEDLLRLSEAGLQESTDEHAEQQTLEIF</sequence>
<evidence type="ECO:0000256" key="1">
    <source>
        <dbReference type="ARBA" id="ARBA00002624"/>
    </source>
</evidence>
<evidence type="ECO:0000259" key="31">
    <source>
        <dbReference type="Pfam" id="PF00912"/>
    </source>
</evidence>
<feature type="region of interest" description="Disordered" evidence="28">
    <location>
        <begin position="624"/>
        <end position="667"/>
    </location>
</feature>
<dbReference type="InterPro" id="IPR023346">
    <property type="entry name" value="Lysozyme-like_dom_sf"/>
</dbReference>
<dbReference type="GO" id="GO:0008658">
    <property type="term" value="F:penicillin binding"/>
    <property type="evidence" value="ECO:0007669"/>
    <property type="project" value="InterPro"/>
</dbReference>
<dbReference type="FunFam" id="1.10.3810.10:FF:000003">
    <property type="entry name" value="Penicillin-binding protein 1a"/>
    <property type="match status" value="1"/>
</dbReference>
<evidence type="ECO:0000256" key="4">
    <source>
        <dbReference type="ARBA" id="ARBA00007090"/>
    </source>
</evidence>
<dbReference type="OrthoDB" id="9766909at2"/>
<dbReference type="NCBIfam" id="TIGR02074">
    <property type="entry name" value="PBP_1a_fam"/>
    <property type="match status" value="1"/>
</dbReference>
<evidence type="ECO:0000256" key="27">
    <source>
        <dbReference type="ARBA" id="ARBA00060592"/>
    </source>
</evidence>
<dbReference type="PANTHER" id="PTHR32282">
    <property type="entry name" value="BINDING PROTEIN TRANSPEPTIDASE, PUTATIVE-RELATED"/>
    <property type="match status" value="1"/>
</dbReference>
<dbReference type="RefSeq" id="WP_106892635.1">
    <property type="nucleotide sequence ID" value="NZ_CP027860.1"/>
</dbReference>
<keyword evidence="21" id="KW-0046">Antibiotic resistance</keyword>
<comment type="pathway">
    <text evidence="27">Glycan biosynthesis.</text>
</comment>
<evidence type="ECO:0000256" key="15">
    <source>
        <dbReference type="ARBA" id="ARBA00022801"/>
    </source>
</evidence>
<evidence type="ECO:0000256" key="11">
    <source>
        <dbReference type="ARBA" id="ARBA00022670"/>
    </source>
</evidence>
<dbReference type="Pfam" id="PF00912">
    <property type="entry name" value="Transgly"/>
    <property type="match status" value="1"/>
</dbReference>
<evidence type="ECO:0000256" key="19">
    <source>
        <dbReference type="ARBA" id="ARBA00022989"/>
    </source>
</evidence>
<evidence type="ECO:0000256" key="9">
    <source>
        <dbReference type="ARBA" id="ARBA00022519"/>
    </source>
</evidence>
<evidence type="ECO:0000256" key="29">
    <source>
        <dbReference type="SAM" id="Phobius"/>
    </source>
</evidence>
<comment type="pathway">
    <text evidence="3">Cell wall biogenesis; peptidoglycan biosynthesis.</text>
</comment>
<dbReference type="Gene3D" id="3.40.710.10">
    <property type="entry name" value="DD-peptidase/beta-lactamase superfamily"/>
    <property type="match status" value="2"/>
</dbReference>
<evidence type="ECO:0000256" key="18">
    <source>
        <dbReference type="ARBA" id="ARBA00022984"/>
    </source>
</evidence>
<organism evidence="33 34">
    <name type="scientific">Ahniella affigens</name>
    <dbReference type="NCBI Taxonomy" id="2021234"/>
    <lineage>
        <taxon>Bacteria</taxon>
        <taxon>Pseudomonadati</taxon>
        <taxon>Pseudomonadota</taxon>
        <taxon>Gammaproteobacteria</taxon>
        <taxon>Lysobacterales</taxon>
        <taxon>Rhodanobacteraceae</taxon>
        <taxon>Ahniella</taxon>
    </lineage>
</organism>
<gene>
    <name evidence="33" type="ORF">C7S18_16640</name>
</gene>
<dbReference type="GO" id="GO:0071555">
    <property type="term" value="P:cell wall organization"/>
    <property type="evidence" value="ECO:0007669"/>
    <property type="project" value="UniProtKB-KW"/>
</dbReference>
<dbReference type="InterPro" id="IPR050396">
    <property type="entry name" value="Glycosyltr_51/Transpeptidase"/>
</dbReference>
<keyword evidence="17" id="KW-0735">Signal-anchor</keyword>